<dbReference type="SUPFAM" id="SSF53756">
    <property type="entry name" value="UDP-Glycosyltransferase/glycogen phosphorylase"/>
    <property type="match status" value="1"/>
</dbReference>
<feature type="domain" description="Glycosyltransferase subfamily 4-like N-terminal" evidence="2">
    <location>
        <begin position="14"/>
        <end position="200"/>
    </location>
</feature>
<dbReference type="RefSeq" id="WP_052661828.1">
    <property type="nucleotide sequence ID" value="NZ_CP139957.1"/>
</dbReference>
<keyword evidence="3" id="KW-0808">Transferase</keyword>
<reference evidence="3 4" key="1">
    <citation type="submission" date="2023-12" db="EMBL/GenBank/DDBJ databases">
        <authorList>
            <person name="Manesh M.J.H."/>
            <person name="Bing R.G."/>
            <person name="Willard D.J."/>
            <person name="Kelly R.M."/>
        </authorList>
    </citation>
    <scope>NUCLEOTIDE SEQUENCE [LARGE SCALE GENOMIC DNA]</scope>
    <source>
        <strain evidence="3 4">DSM 8977</strain>
    </source>
</reference>
<proteinExistence type="predicted"/>
<dbReference type="EMBL" id="CP139957">
    <property type="protein sequence ID" value="WPX08503.1"/>
    <property type="molecule type" value="Genomic_DNA"/>
</dbReference>
<evidence type="ECO:0000313" key="4">
    <source>
        <dbReference type="Proteomes" id="UP001322744"/>
    </source>
</evidence>
<dbReference type="PANTHER" id="PTHR45947">
    <property type="entry name" value="SULFOQUINOVOSYL TRANSFERASE SQD2"/>
    <property type="match status" value="1"/>
</dbReference>
<organism evidence="3 4">
    <name type="scientific">Anaerocellum danielii</name>
    <dbReference type="NCBI Taxonomy" id="1387557"/>
    <lineage>
        <taxon>Bacteria</taxon>
        <taxon>Bacillati</taxon>
        <taxon>Bacillota</taxon>
        <taxon>Bacillota incertae sedis</taxon>
        <taxon>Caldicellulosiruptorales</taxon>
        <taxon>Caldicellulosiruptoraceae</taxon>
        <taxon>Anaerocellum</taxon>
    </lineage>
</organism>
<feature type="domain" description="Glycosyl transferase family 1" evidence="1">
    <location>
        <begin position="202"/>
        <end position="348"/>
    </location>
</feature>
<name>A0ABZ0U1L4_9FIRM</name>
<keyword evidence="3" id="KW-0328">Glycosyltransferase</keyword>
<dbReference type="InterPro" id="IPR050194">
    <property type="entry name" value="Glycosyltransferase_grp1"/>
</dbReference>
<accession>A0ABZ0U1L4</accession>
<dbReference type="GO" id="GO:0016757">
    <property type="term" value="F:glycosyltransferase activity"/>
    <property type="evidence" value="ECO:0007669"/>
    <property type="project" value="UniProtKB-KW"/>
</dbReference>
<gene>
    <name evidence="3" type="ORF">SOJ16_002395</name>
</gene>
<dbReference type="PANTHER" id="PTHR45947:SF13">
    <property type="entry name" value="TRANSFERASE"/>
    <property type="match status" value="1"/>
</dbReference>
<dbReference type="InterPro" id="IPR001296">
    <property type="entry name" value="Glyco_trans_1"/>
</dbReference>
<protein>
    <submittedName>
        <fullName evidence="3">Glycosyltransferase family 4 protein</fullName>
        <ecNumber evidence="3">2.4.-.-</ecNumber>
    </submittedName>
</protein>
<keyword evidence="4" id="KW-1185">Reference proteome</keyword>
<evidence type="ECO:0000259" key="1">
    <source>
        <dbReference type="Pfam" id="PF00534"/>
    </source>
</evidence>
<dbReference type="Gene3D" id="3.40.50.2000">
    <property type="entry name" value="Glycogen Phosphorylase B"/>
    <property type="match status" value="2"/>
</dbReference>
<evidence type="ECO:0000259" key="2">
    <source>
        <dbReference type="Pfam" id="PF13439"/>
    </source>
</evidence>
<dbReference type="CDD" id="cd03801">
    <property type="entry name" value="GT4_PimA-like"/>
    <property type="match status" value="1"/>
</dbReference>
<dbReference type="Proteomes" id="UP001322744">
    <property type="component" value="Chromosome"/>
</dbReference>
<dbReference type="InterPro" id="IPR028098">
    <property type="entry name" value="Glyco_trans_4-like_N"/>
</dbReference>
<dbReference type="Pfam" id="PF00534">
    <property type="entry name" value="Glycos_transf_1"/>
    <property type="match status" value="1"/>
</dbReference>
<sequence>MRVLLVHEFYRQYGGEDRVFEQERKLLRENGIEVYEYTFHNSDISLFQLPFLVKNMIFNRKTYNDVKRIVRENEIDVVHCHNIFPYISPSVYVAAKESGAKVIQTLHNYRFICPNATFYDYKKNKICTKCLDKGIINAVTSNCSYSWMRNIILALVNTIYKKKNIFDYVDKFIALTNFSRNIFIKFGIPAEKIVVKPNFIFEKDIKPVYEKEDYIIFVGRLSYEKGIMNLLKAIKELDDKIKLLIVGDGPLKDEVIKFIQKNNLKNTKYLGPQRREKVLELIGKARFLVFPSLWFEGFPMVLLEAFSVGTPVLASNLGGIPEIVEEGVNGWLFDPYEKDNITHIIDKLTMVYEIVYKSTVQIKNIWLEKYNLEIYRSILGYNF</sequence>
<dbReference type="EC" id="2.4.-.-" evidence="3"/>
<dbReference type="Pfam" id="PF13439">
    <property type="entry name" value="Glyco_transf_4"/>
    <property type="match status" value="1"/>
</dbReference>
<evidence type="ECO:0000313" key="3">
    <source>
        <dbReference type="EMBL" id="WPX08503.1"/>
    </source>
</evidence>